<dbReference type="SUPFAM" id="SSF53335">
    <property type="entry name" value="S-adenosyl-L-methionine-dependent methyltransferases"/>
    <property type="match status" value="1"/>
</dbReference>
<organism evidence="1 2">
    <name type="scientific">Fodinicola feengrottensis</name>
    <dbReference type="NCBI Taxonomy" id="435914"/>
    <lineage>
        <taxon>Bacteria</taxon>
        <taxon>Bacillati</taxon>
        <taxon>Actinomycetota</taxon>
        <taxon>Actinomycetes</taxon>
        <taxon>Mycobacteriales</taxon>
        <taxon>Fodinicola</taxon>
    </lineage>
</organism>
<accession>A0ABN2G2W5</accession>
<protein>
    <submittedName>
        <fullName evidence="1">SAM-dependent methyltransferase</fullName>
    </submittedName>
</protein>
<dbReference type="GO" id="GO:0008168">
    <property type="term" value="F:methyltransferase activity"/>
    <property type="evidence" value="ECO:0007669"/>
    <property type="project" value="UniProtKB-KW"/>
</dbReference>
<dbReference type="PIRSF" id="PIRSF017393">
    <property type="entry name" value="MTase_SAV2177"/>
    <property type="match status" value="1"/>
</dbReference>
<keyword evidence="1" id="KW-0808">Transferase</keyword>
<keyword evidence="2" id="KW-1185">Reference proteome</keyword>
<dbReference type="Gene3D" id="3.40.50.150">
    <property type="entry name" value="Vaccinia Virus protein VP39"/>
    <property type="match status" value="1"/>
</dbReference>
<keyword evidence="1" id="KW-0489">Methyltransferase</keyword>
<dbReference type="EMBL" id="BAAANY010000004">
    <property type="protein sequence ID" value="GAA1664438.1"/>
    <property type="molecule type" value="Genomic_DNA"/>
</dbReference>
<dbReference type="Pfam" id="PF04672">
    <property type="entry name" value="Methyltransf_19"/>
    <property type="match status" value="1"/>
</dbReference>
<dbReference type="GO" id="GO:0032259">
    <property type="term" value="P:methylation"/>
    <property type="evidence" value="ECO:0007669"/>
    <property type="project" value="UniProtKB-KW"/>
</dbReference>
<dbReference type="InterPro" id="IPR029063">
    <property type="entry name" value="SAM-dependent_MTases_sf"/>
</dbReference>
<dbReference type="Proteomes" id="UP001500618">
    <property type="component" value="Unassembled WGS sequence"/>
</dbReference>
<name>A0ABN2G2W5_9ACTN</name>
<proteinExistence type="predicted"/>
<sequence>MDTNRSSPARLWDAALGGKDHFDADRKLLNELLTSVPDLMTTAEELRQWLLRVGRYLVDRAGTDQFLDCGFGLPRQERLHETLQRINPDTNVIYVDKDPTVVAYGKAMLVDNDRTFCIAVDPGKPDELMANDIIRKNLDLDRPIALMLTNIVHLIEDDNQASDLMAAYVQALPSGSFVALSHLYDPADGSRHAAIARTLEEKIRQGLGSCKFRPLEQISSYFDGLDLVQPGLVKLFEWWPYGPRLIEAVDMDKLMLCGLGRKR</sequence>
<reference evidence="1 2" key="1">
    <citation type="journal article" date="2019" name="Int. J. Syst. Evol. Microbiol.">
        <title>The Global Catalogue of Microorganisms (GCM) 10K type strain sequencing project: providing services to taxonomists for standard genome sequencing and annotation.</title>
        <authorList>
            <consortium name="The Broad Institute Genomics Platform"/>
            <consortium name="The Broad Institute Genome Sequencing Center for Infectious Disease"/>
            <person name="Wu L."/>
            <person name="Ma J."/>
        </authorList>
    </citation>
    <scope>NUCLEOTIDE SEQUENCE [LARGE SCALE GENOMIC DNA]</scope>
    <source>
        <strain evidence="1 2">JCM 14718</strain>
    </source>
</reference>
<evidence type="ECO:0000313" key="2">
    <source>
        <dbReference type="Proteomes" id="UP001500618"/>
    </source>
</evidence>
<evidence type="ECO:0000313" key="1">
    <source>
        <dbReference type="EMBL" id="GAA1664438.1"/>
    </source>
</evidence>
<gene>
    <name evidence="1" type="ORF">GCM10009765_12510</name>
</gene>
<comment type="caution">
    <text evidence="1">The sequence shown here is derived from an EMBL/GenBank/DDBJ whole genome shotgun (WGS) entry which is preliminary data.</text>
</comment>
<dbReference type="InterPro" id="IPR006764">
    <property type="entry name" value="SAM_dep_MeTrfase_SAV2177_type"/>
</dbReference>